<organism evidence="2 3">
    <name type="scientific">Nocardioides aquaticus</name>
    <dbReference type="NCBI Taxonomy" id="160826"/>
    <lineage>
        <taxon>Bacteria</taxon>
        <taxon>Bacillati</taxon>
        <taxon>Actinomycetota</taxon>
        <taxon>Actinomycetes</taxon>
        <taxon>Propionibacteriales</taxon>
        <taxon>Nocardioidaceae</taxon>
        <taxon>Nocardioides</taxon>
    </lineage>
</organism>
<dbReference type="Pfam" id="PF08240">
    <property type="entry name" value="ADH_N"/>
    <property type="match status" value="1"/>
</dbReference>
<dbReference type="SMART" id="SM00829">
    <property type="entry name" value="PKS_ER"/>
    <property type="match status" value="1"/>
</dbReference>
<gene>
    <name evidence="2" type="primary">pikAII</name>
    <name evidence="2" type="ORF">ENKNEFLB_00750</name>
</gene>
<dbReference type="PANTHER" id="PTHR44013:SF1">
    <property type="entry name" value="ZINC-TYPE ALCOHOL DEHYDROGENASE-LIKE PROTEIN C16A3.02C"/>
    <property type="match status" value="1"/>
</dbReference>
<dbReference type="SUPFAM" id="SSF51735">
    <property type="entry name" value="NAD(P)-binding Rossmann-fold domains"/>
    <property type="match status" value="1"/>
</dbReference>
<dbReference type="GO" id="GO:0016746">
    <property type="term" value="F:acyltransferase activity"/>
    <property type="evidence" value="ECO:0007669"/>
    <property type="project" value="UniProtKB-KW"/>
</dbReference>
<dbReference type="Pfam" id="PF13602">
    <property type="entry name" value="ADH_zinc_N_2"/>
    <property type="match status" value="1"/>
</dbReference>
<dbReference type="RefSeq" id="WP_214057962.1">
    <property type="nucleotide sequence ID" value="NZ_BAAAHS010000116.1"/>
</dbReference>
<evidence type="ECO:0000313" key="2">
    <source>
        <dbReference type="EMBL" id="QVT78373.1"/>
    </source>
</evidence>
<dbReference type="Gene3D" id="3.40.50.720">
    <property type="entry name" value="NAD(P)-binding Rossmann-like Domain"/>
    <property type="match status" value="1"/>
</dbReference>
<dbReference type="CDD" id="cd05289">
    <property type="entry name" value="MDR_like_2"/>
    <property type="match status" value="1"/>
</dbReference>
<protein>
    <submittedName>
        <fullName evidence="2">Narbonolide/10-deoxymethynolide synthase PikA2, modules 3 and 4</fullName>
        <ecNumber evidence="2">2.3.1.239</ecNumber>
    </submittedName>
</protein>
<dbReference type="InterPro" id="IPR036291">
    <property type="entry name" value="NAD(P)-bd_dom_sf"/>
</dbReference>
<dbReference type="InterPro" id="IPR011032">
    <property type="entry name" value="GroES-like_sf"/>
</dbReference>
<dbReference type="PANTHER" id="PTHR44013">
    <property type="entry name" value="ZINC-TYPE ALCOHOL DEHYDROGENASE-LIKE PROTEIN C16A3.02C"/>
    <property type="match status" value="1"/>
</dbReference>
<evidence type="ECO:0000259" key="1">
    <source>
        <dbReference type="SMART" id="SM00829"/>
    </source>
</evidence>
<dbReference type="InterPro" id="IPR052733">
    <property type="entry name" value="Chloroplast_QOR"/>
</dbReference>
<dbReference type="EC" id="2.3.1.239" evidence="2"/>
<sequence>MKAITYSQYGGAEVLQLTEVDDPKIGPDWVAIDVKATSVNPVDWKIASGGLDAMLPTYFPVVPGWDVAGVVTAVGPSVDDLAVGDEVYGYLRKDAVQDGTYAEKVGAPQRCVTRKPQRASFAEAAAIPLAGLTALQCLDLVGTTGEDTVLVHSAAGGVGMLAVQIARARGARVIGTASPDNHDFVRSLGAEPVAYGDGLVAAVRELAPDGVTAVLDTQGGDTLTQSVELLADGAAGRIASVADPSVAEHGGRYVFVRPDVADLTTLAGLVDAGEMRVEVAELFPLAETARAWERSMEGHVRGKLVITVP</sequence>
<reference evidence="2 3" key="1">
    <citation type="submission" date="2021-05" db="EMBL/GenBank/DDBJ databases">
        <title>Complete genome of Nocardioides aquaticus KCTC 9944T isolated from meromictic and hypersaline Ekho Lake, Antarctica.</title>
        <authorList>
            <person name="Hwang K."/>
            <person name="Kim K.M."/>
            <person name="Choe H."/>
        </authorList>
    </citation>
    <scope>NUCLEOTIDE SEQUENCE [LARGE SCALE GENOMIC DNA]</scope>
    <source>
        <strain evidence="2 3">KCTC 9944</strain>
    </source>
</reference>
<feature type="domain" description="Enoyl reductase (ER)" evidence="1">
    <location>
        <begin position="10"/>
        <end position="306"/>
    </location>
</feature>
<accession>A0ABX8ED32</accession>
<dbReference type="Proteomes" id="UP000679307">
    <property type="component" value="Chromosome"/>
</dbReference>
<dbReference type="Gene3D" id="3.90.180.10">
    <property type="entry name" value="Medium-chain alcohol dehydrogenases, catalytic domain"/>
    <property type="match status" value="1"/>
</dbReference>
<keyword evidence="2" id="KW-0012">Acyltransferase</keyword>
<dbReference type="InterPro" id="IPR020843">
    <property type="entry name" value="ER"/>
</dbReference>
<keyword evidence="2" id="KW-0808">Transferase</keyword>
<proteinExistence type="predicted"/>
<keyword evidence="3" id="KW-1185">Reference proteome</keyword>
<dbReference type="SUPFAM" id="SSF50129">
    <property type="entry name" value="GroES-like"/>
    <property type="match status" value="1"/>
</dbReference>
<dbReference type="InterPro" id="IPR013154">
    <property type="entry name" value="ADH-like_N"/>
</dbReference>
<evidence type="ECO:0000313" key="3">
    <source>
        <dbReference type="Proteomes" id="UP000679307"/>
    </source>
</evidence>
<name>A0ABX8ED32_9ACTN</name>
<dbReference type="EMBL" id="CP075371">
    <property type="protein sequence ID" value="QVT78373.1"/>
    <property type="molecule type" value="Genomic_DNA"/>
</dbReference>